<name>K9Y0H1_STAC7</name>
<protein>
    <submittedName>
        <fullName evidence="2">Uncharacterized protein</fullName>
    </submittedName>
</protein>
<evidence type="ECO:0000256" key="1">
    <source>
        <dbReference type="SAM" id="MobiDB-lite"/>
    </source>
</evidence>
<proteinExistence type="predicted"/>
<sequence>MSANKYSTAIEQNNDRGKPPHSKFQQWLNSLTDSLGEVTALEINTTFVEEITKEQFIPWQVYQEIYLISRQQLQQIQIHSDLCDRYLQLRRQLELAYTLLLIDPASEFYDSEQEAQAKQNLTILSQSNSEWERLPTQLPEPIPDPTKQTTVSVFNLLDNYYFLRTLRQLATVKQSLDQQNQLLNLKNNNSPAIYAQTKIQLDGKIFNCYSQAILTHPHQSQILNLHQNSIFWGEKQWSSLFKTIINLIAKKKKI</sequence>
<dbReference type="eggNOG" id="ENOG502ZBJW">
    <property type="taxonomic scope" value="Bacteria"/>
</dbReference>
<feature type="region of interest" description="Disordered" evidence="1">
    <location>
        <begin position="1"/>
        <end position="21"/>
    </location>
</feature>
<keyword evidence="3" id="KW-1185">Reference proteome</keyword>
<dbReference type="EMBL" id="CP003653">
    <property type="protein sequence ID" value="AFZ37437.1"/>
    <property type="molecule type" value="Genomic_DNA"/>
</dbReference>
<organism evidence="2 3">
    <name type="scientific">Stanieria cyanosphaera (strain ATCC 29371 / PCC 7437)</name>
    <dbReference type="NCBI Taxonomy" id="111780"/>
    <lineage>
        <taxon>Bacteria</taxon>
        <taxon>Bacillati</taxon>
        <taxon>Cyanobacteriota</taxon>
        <taxon>Cyanophyceae</taxon>
        <taxon>Pleurocapsales</taxon>
        <taxon>Dermocarpellaceae</taxon>
        <taxon>Stanieria</taxon>
    </lineage>
</organism>
<dbReference type="STRING" id="111780.Sta7437_3955"/>
<evidence type="ECO:0000313" key="3">
    <source>
        <dbReference type="Proteomes" id="UP000010473"/>
    </source>
</evidence>
<accession>K9Y0H1</accession>
<dbReference type="RefSeq" id="WP_015195096.1">
    <property type="nucleotide sequence ID" value="NC_019748.1"/>
</dbReference>
<dbReference type="HOGENOM" id="CLU_1064419_0_0_3"/>
<evidence type="ECO:0000313" key="2">
    <source>
        <dbReference type="EMBL" id="AFZ37437.1"/>
    </source>
</evidence>
<dbReference type="Proteomes" id="UP000010473">
    <property type="component" value="Chromosome"/>
</dbReference>
<dbReference type="OrthoDB" id="570769at2"/>
<dbReference type="KEGG" id="scs:Sta7437_3955"/>
<feature type="compositionally biased region" description="Polar residues" evidence="1">
    <location>
        <begin position="1"/>
        <end position="12"/>
    </location>
</feature>
<reference evidence="3" key="1">
    <citation type="journal article" date="2013" name="Proc. Natl. Acad. Sci. U.S.A.">
        <title>Improving the coverage of the cyanobacterial phylum using diversity-driven genome sequencing.</title>
        <authorList>
            <person name="Shih P.M."/>
            <person name="Wu D."/>
            <person name="Latifi A."/>
            <person name="Axen S.D."/>
            <person name="Fewer D.P."/>
            <person name="Talla E."/>
            <person name="Calteau A."/>
            <person name="Cai F."/>
            <person name="Tandeau de Marsac N."/>
            <person name="Rippka R."/>
            <person name="Herdman M."/>
            <person name="Sivonen K."/>
            <person name="Coursin T."/>
            <person name="Laurent T."/>
            <person name="Goodwin L."/>
            <person name="Nolan M."/>
            <person name="Davenport K.W."/>
            <person name="Han C.S."/>
            <person name="Rubin E.M."/>
            <person name="Eisen J.A."/>
            <person name="Woyke T."/>
            <person name="Gugger M."/>
            <person name="Kerfeld C.A."/>
        </authorList>
    </citation>
    <scope>NUCLEOTIDE SEQUENCE [LARGE SCALE GENOMIC DNA]</scope>
    <source>
        <strain evidence="3">ATCC 29371 / PCC 7437</strain>
    </source>
</reference>
<gene>
    <name evidence="2" type="ordered locus">Sta7437_3955</name>
</gene>
<dbReference type="AlphaFoldDB" id="K9Y0H1"/>